<comment type="caution">
    <text evidence="2">The sequence shown here is derived from an EMBL/GenBank/DDBJ whole genome shotgun (WGS) entry which is preliminary data.</text>
</comment>
<feature type="transmembrane region" description="Helical" evidence="1">
    <location>
        <begin position="35"/>
        <end position="54"/>
    </location>
</feature>
<organism evidence="2 3">
    <name type="scientific">Gordonia caeni</name>
    <dbReference type="NCBI Taxonomy" id="1007097"/>
    <lineage>
        <taxon>Bacteria</taxon>
        <taxon>Bacillati</taxon>
        <taxon>Actinomycetota</taxon>
        <taxon>Actinomycetes</taxon>
        <taxon>Mycobacteriales</taxon>
        <taxon>Gordoniaceae</taxon>
        <taxon>Gordonia</taxon>
    </lineage>
</organism>
<keyword evidence="1" id="KW-1133">Transmembrane helix</keyword>
<dbReference type="NCBIfam" id="NF037996">
    <property type="entry name" value="B-4DMT"/>
    <property type="match status" value="1"/>
</dbReference>
<dbReference type="InterPro" id="IPR047958">
    <property type="entry name" value="B-4DMT-like"/>
</dbReference>
<reference evidence="3" key="1">
    <citation type="journal article" date="2019" name="Int. J. Syst. Evol. Microbiol.">
        <title>The Global Catalogue of Microorganisms (GCM) 10K type strain sequencing project: providing services to taxonomists for standard genome sequencing and annotation.</title>
        <authorList>
            <consortium name="The Broad Institute Genomics Platform"/>
            <consortium name="The Broad Institute Genome Sequencing Center for Infectious Disease"/>
            <person name="Wu L."/>
            <person name="Ma J."/>
        </authorList>
    </citation>
    <scope>NUCLEOTIDE SEQUENCE [LARGE SCALE GENOMIC DNA]</scope>
    <source>
        <strain evidence="3">JCM 16923</strain>
    </source>
</reference>
<evidence type="ECO:0000313" key="2">
    <source>
        <dbReference type="EMBL" id="GAA3960955.1"/>
    </source>
</evidence>
<feature type="transmembrane region" description="Helical" evidence="1">
    <location>
        <begin position="111"/>
        <end position="133"/>
    </location>
</feature>
<keyword evidence="1" id="KW-0472">Membrane</keyword>
<keyword evidence="1" id="KW-0812">Transmembrane</keyword>
<evidence type="ECO:0000256" key="1">
    <source>
        <dbReference type="SAM" id="Phobius"/>
    </source>
</evidence>
<dbReference type="Proteomes" id="UP001418444">
    <property type="component" value="Unassembled WGS sequence"/>
</dbReference>
<name>A0ABP7P7D2_9ACTN</name>
<keyword evidence="3" id="KW-1185">Reference proteome</keyword>
<feature type="transmembrane region" description="Helical" evidence="1">
    <location>
        <begin position="75"/>
        <end position="99"/>
    </location>
</feature>
<sequence>MESWLLRGIVMSIVQIAARVLLGFAVIAWPVQSTIYRTIAIAAVVLIAVVWGGLDGIRDARANPDPDDYADLTMRWLKAGVLAGAISCFVCWLLGTFWLDGIGQADFWIEMIAGTSFITLIIYVPAFFGVSIGRWLIRREQNKGVDDDWSHHELHTQPAADARTTEVQTAEIKA</sequence>
<feature type="transmembrane region" description="Helical" evidence="1">
    <location>
        <begin position="9"/>
        <end position="29"/>
    </location>
</feature>
<accession>A0ABP7P7D2</accession>
<evidence type="ECO:0000313" key="3">
    <source>
        <dbReference type="Proteomes" id="UP001418444"/>
    </source>
</evidence>
<dbReference type="EMBL" id="BAAAZW010000005">
    <property type="protein sequence ID" value="GAA3960955.1"/>
    <property type="molecule type" value="Genomic_DNA"/>
</dbReference>
<proteinExistence type="predicted"/>
<dbReference type="RefSeq" id="WP_344783440.1">
    <property type="nucleotide sequence ID" value="NZ_BAAAZW010000005.1"/>
</dbReference>
<protein>
    <submittedName>
        <fullName evidence="2">B-4DMT family transporter</fullName>
    </submittedName>
</protein>
<gene>
    <name evidence="2" type="ORF">GCM10022231_21270</name>
</gene>